<dbReference type="Pfam" id="PF01541">
    <property type="entry name" value="GIY-YIG"/>
    <property type="match status" value="1"/>
</dbReference>
<dbReference type="PROSITE" id="PS50164">
    <property type="entry name" value="GIY_YIG"/>
    <property type="match status" value="1"/>
</dbReference>
<evidence type="ECO:0000313" key="4">
    <source>
        <dbReference type="Proteomes" id="UP000177126"/>
    </source>
</evidence>
<protein>
    <recommendedName>
        <fullName evidence="2">GIY-YIG domain-containing protein</fullName>
    </recommendedName>
</protein>
<evidence type="ECO:0000259" key="2">
    <source>
        <dbReference type="PROSITE" id="PS50164"/>
    </source>
</evidence>
<dbReference type="InterPro" id="IPR035901">
    <property type="entry name" value="GIY-YIG_endonuc_sf"/>
</dbReference>
<feature type="non-terminal residue" evidence="3">
    <location>
        <position position="80"/>
    </location>
</feature>
<dbReference type="Gene3D" id="3.40.1440.10">
    <property type="entry name" value="GIY-YIG endonuclease"/>
    <property type="match status" value="1"/>
</dbReference>
<dbReference type="AlphaFoldDB" id="A0A1G2FPP1"/>
<reference evidence="3 4" key="1">
    <citation type="journal article" date="2016" name="Nat. Commun.">
        <title>Thousands of microbial genomes shed light on interconnected biogeochemical processes in an aquifer system.</title>
        <authorList>
            <person name="Anantharaman K."/>
            <person name="Brown C.T."/>
            <person name="Hug L.A."/>
            <person name="Sharon I."/>
            <person name="Castelle C.J."/>
            <person name="Probst A.J."/>
            <person name="Thomas B.C."/>
            <person name="Singh A."/>
            <person name="Wilkins M.J."/>
            <person name="Karaoz U."/>
            <person name="Brodie E.L."/>
            <person name="Williams K.H."/>
            <person name="Hubbard S.S."/>
            <person name="Banfield J.F."/>
        </authorList>
    </citation>
    <scope>NUCLEOTIDE SEQUENCE [LARGE SCALE GENOMIC DNA]</scope>
</reference>
<name>A0A1G2FPP1_9BACT</name>
<evidence type="ECO:0000256" key="1">
    <source>
        <dbReference type="ARBA" id="ARBA00007435"/>
    </source>
</evidence>
<dbReference type="SUPFAM" id="SSF82771">
    <property type="entry name" value="GIY-YIG endonuclease"/>
    <property type="match status" value="1"/>
</dbReference>
<dbReference type="PANTHER" id="PTHR34477">
    <property type="entry name" value="UPF0213 PROTEIN YHBQ"/>
    <property type="match status" value="1"/>
</dbReference>
<evidence type="ECO:0000313" key="3">
    <source>
        <dbReference type="EMBL" id="OGZ40003.1"/>
    </source>
</evidence>
<dbReference type="InterPro" id="IPR050190">
    <property type="entry name" value="UPF0213_domain"/>
</dbReference>
<sequence>MFYTYILKSIKDGKLYIGYTSDLKRRIFEHNAKTELSTKNRAPFQLIYYEAYLSEKDAKLREHNLKRFSGSYIHLKKRIK</sequence>
<feature type="domain" description="GIY-YIG" evidence="2">
    <location>
        <begin position="1"/>
        <end position="79"/>
    </location>
</feature>
<organism evidence="3 4">
    <name type="scientific">Candidatus Portnoybacteria bacterium RIFCSPLOWO2_02_FULL_39_11</name>
    <dbReference type="NCBI Taxonomy" id="1802001"/>
    <lineage>
        <taxon>Bacteria</taxon>
        <taxon>Candidatus Portnoyibacteriota</taxon>
    </lineage>
</organism>
<dbReference type="EMBL" id="MHNF01000043">
    <property type="protein sequence ID" value="OGZ40003.1"/>
    <property type="molecule type" value="Genomic_DNA"/>
</dbReference>
<gene>
    <name evidence="3" type="ORF">A3B04_02920</name>
</gene>
<dbReference type="PANTHER" id="PTHR34477:SF1">
    <property type="entry name" value="UPF0213 PROTEIN YHBQ"/>
    <property type="match status" value="1"/>
</dbReference>
<dbReference type="SMART" id="SM00465">
    <property type="entry name" value="GIYc"/>
    <property type="match status" value="1"/>
</dbReference>
<comment type="similarity">
    <text evidence="1">Belongs to the UPF0213 family.</text>
</comment>
<dbReference type="Proteomes" id="UP000177126">
    <property type="component" value="Unassembled WGS sequence"/>
</dbReference>
<dbReference type="InterPro" id="IPR000305">
    <property type="entry name" value="GIY-YIG_endonuc"/>
</dbReference>
<proteinExistence type="inferred from homology"/>
<comment type="caution">
    <text evidence="3">The sequence shown here is derived from an EMBL/GenBank/DDBJ whole genome shotgun (WGS) entry which is preliminary data.</text>
</comment>
<accession>A0A1G2FPP1</accession>